<evidence type="ECO:0000313" key="1">
    <source>
        <dbReference type="EMBL" id="CAG5017957.1"/>
    </source>
</evidence>
<comment type="caution">
    <text evidence="1">The sequence shown here is derived from an EMBL/GenBank/DDBJ whole genome shotgun (WGS) entry which is preliminary data.</text>
</comment>
<dbReference type="Proteomes" id="UP000680038">
    <property type="component" value="Unassembled WGS sequence"/>
</dbReference>
<accession>A0A916JIL5</accession>
<reference evidence="1" key="1">
    <citation type="submission" date="2021-04" db="EMBL/GenBank/DDBJ databases">
        <authorList>
            <person name="Rodrigo-Torres L."/>
            <person name="Arahal R. D."/>
            <person name="Lucena T."/>
        </authorList>
    </citation>
    <scope>NUCLEOTIDE SEQUENCE</scope>
    <source>
        <strain evidence="1">CECT 9275</strain>
    </source>
</reference>
<evidence type="ECO:0000313" key="2">
    <source>
        <dbReference type="Proteomes" id="UP000680038"/>
    </source>
</evidence>
<dbReference type="AlphaFoldDB" id="A0A916JIL5"/>
<protein>
    <submittedName>
        <fullName evidence="1">Uncharacterized protein</fullName>
    </submittedName>
</protein>
<gene>
    <name evidence="1" type="ORF">DYBT9275_05879</name>
</gene>
<organism evidence="1 2">
    <name type="scientific">Dyadobacter helix</name>
    <dbReference type="NCBI Taxonomy" id="2822344"/>
    <lineage>
        <taxon>Bacteria</taxon>
        <taxon>Pseudomonadati</taxon>
        <taxon>Bacteroidota</taxon>
        <taxon>Cytophagia</taxon>
        <taxon>Cytophagales</taxon>
        <taxon>Spirosomataceae</taxon>
        <taxon>Dyadobacter</taxon>
    </lineage>
</organism>
<proteinExistence type="predicted"/>
<keyword evidence="2" id="KW-1185">Reference proteome</keyword>
<sequence length="57" mass="6421">MEDGTGFKYLGVYTFHKQARHQAGLELVFGMPGITANRLNSAFYLKELLLTFQGLVQ</sequence>
<dbReference type="EMBL" id="CAJRAF010000004">
    <property type="protein sequence ID" value="CAG5017957.1"/>
    <property type="molecule type" value="Genomic_DNA"/>
</dbReference>
<name>A0A916JIL5_9BACT</name>